<dbReference type="InterPro" id="IPR003439">
    <property type="entry name" value="ABC_transporter-like_ATP-bd"/>
</dbReference>
<organism evidence="9 10">
    <name type="scientific">Faecalicatena contorta</name>
    <dbReference type="NCBI Taxonomy" id="39482"/>
    <lineage>
        <taxon>Bacteria</taxon>
        <taxon>Bacillati</taxon>
        <taxon>Bacillota</taxon>
        <taxon>Clostridia</taxon>
        <taxon>Lachnospirales</taxon>
        <taxon>Lachnospiraceae</taxon>
        <taxon>Faecalicatena</taxon>
    </lineage>
</organism>
<dbReference type="InterPro" id="IPR003593">
    <property type="entry name" value="AAA+_ATPase"/>
</dbReference>
<evidence type="ECO:0000259" key="8">
    <source>
        <dbReference type="PROSITE" id="PS50893"/>
    </source>
</evidence>
<dbReference type="GO" id="GO:0015833">
    <property type="term" value="P:peptide transport"/>
    <property type="evidence" value="ECO:0007669"/>
    <property type="project" value="InterPro"/>
</dbReference>
<protein>
    <submittedName>
        <fullName evidence="9">Peptide/nickel transport system ATP-binding protein</fullName>
    </submittedName>
</protein>
<accession>A0A315ZSG4</accession>
<feature type="domain" description="ABC transporter" evidence="8">
    <location>
        <begin position="9"/>
        <end position="261"/>
    </location>
</feature>
<dbReference type="PANTHER" id="PTHR43297:SF2">
    <property type="entry name" value="DIPEPTIDE TRANSPORT ATP-BINDING PROTEIN DPPD"/>
    <property type="match status" value="1"/>
</dbReference>
<proteinExistence type="inferred from homology"/>
<dbReference type="CDD" id="cd03257">
    <property type="entry name" value="ABC_NikE_OppD_transporters"/>
    <property type="match status" value="1"/>
</dbReference>
<dbReference type="InterPro" id="IPR027417">
    <property type="entry name" value="P-loop_NTPase"/>
</dbReference>
<comment type="subcellular location">
    <subcellularLocation>
        <location evidence="1">Cell membrane</location>
        <topology evidence="1">Peripheral membrane protein</topology>
    </subcellularLocation>
</comment>
<dbReference type="Pfam" id="PF08352">
    <property type="entry name" value="oligo_HPY"/>
    <property type="match status" value="1"/>
</dbReference>
<dbReference type="GO" id="GO:0005524">
    <property type="term" value="F:ATP binding"/>
    <property type="evidence" value="ECO:0007669"/>
    <property type="project" value="UniProtKB-KW"/>
</dbReference>
<dbReference type="SUPFAM" id="SSF52540">
    <property type="entry name" value="P-loop containing nucleoside triphosphate hydrolases"/>
    <property type="match status" value="1"/>
</dbReference>
<keyword evidence="7" id="KW-0472">Membrane</keyword>
<keyword evidence="4" id="KW-1003">Cell membrane</keyword>
<dbReference type="PROSITE" id="PS00211">
    <property type="entry name" value="ABC_TRANSPORTER_1"/>
    <property type="match status" value="1"/>
</dbReference>
<dbReference type="Pfam" id="PF00005">
    <property type="entry name" value="ABC_tran"/>
    <property type="match status" value="1"/>
</dbReference>
<dbReference type="RefSeq" id="WP_181392873.1">
    <property type="nucleotide sequence ID" value="NZ_QGDS01000011.1"/>
</dbReference>
<evidence type="ECO:0000256" key="6">
    <source>
        <dbReference type="ARBA" id="ARBA00022840"/>
    </source>
</evidence>
<evidence type="ECO:0000256" key="5">
    <source>
        <dbReference type="ARBA" id="ARBA00022741"/>
    </source>
</evidence>
<dbReference type="InterPro" id="IPR013563">
    <property type="entry name" value="Oligopep_ABC_C"/>
</dbReference>
<evidence type="ECO:0000256" key="3">
    <source>
        <dbReference type="ARBA" id="ARBA00022448"/>
    </source>
</evidence>
<dbReference type="SMART" id="SM00382">
    <property type="entry name" value="AAA"/>
    <property type="match status" value="1"/>
</dbReference>
<dbReference type="Proteomes" id="UP000254051">
    <property type="component" value="Unassembled WGS sequence"/>
</dbReference>
<dbReference type="Gene3D" id="3.40.50.300">
    <property type="entry name" value="P-loop containing nucleotide triphosphate hydrolases"/>
    <property type="match status" value="1"/>
</dbReference>
<evidence type="ECO:0000313" key="10">
    <source>
        <dbReference type="Proteomes" id="UP000254051"/>
    </source>
</evidence>
<comment type="similarity">
    <text evidence="2">Belongs to the ABC transporter superfamily.</text>
</comment>
<reference evidence="10" key="1">
    <citation type="submission" date="2017-07" db="EMBL/GenBank/DDBJ databases">
        <authorList>
            <person name="Varghese N."/>
            <person name="Submissions S."/>
        </authorList>
    </citation>
    <scope>NUCLEOTIDE SEQUENCE [LARGE SCALE GENOMIC DNA]</scope>
    <source>
        <strain evidence="10">NLAE-zl-C134</strain>
    </source>
</reference>
<keyword evidence="10" id="KW-1185">Reference proteome</keyword>
<evidence type="ECO:0000256" key="4">
    <source>
        <dbReference type="ARBA" id="ARBA00022475"/>
    </source>
</evidence>
<dbReference type="NCBIfam" id="TIGR01727">
    <property type="entry name" value="oligo_HPY"/>
    <property type="match status" value="1"/>
</dbReference>
<dbReference type="EMBL" id="UHJJ01000011">
    <property type="protein sequence ID" value="SUQ15257.1"/>
    <property type="molecule type" value="Genomic_DNA"/>
</dbReference>
<dbReference type="GO" id="GO:0005886">
    <property type="term" value="C:plasma membrane"/>
    <property type="evidence" value="ECO:0007669"/>
    <property type="project" value="UniProtKB-SubCell"/>
</dbReference>
<name>A0A315ZSG4_9FIRM</name>
<evidence type="ECO:0000256" key="7">
    <source>
        <dbReference type="ARBA" id="ARBA00023136"/>
    </source>
</evidence>
<sequence length="324" mass="36013">MADDKILEIKDLKLWYKVYKGYSKVLDGVNIGVHKGEKVGIVGEAGCGKTTTVKSILNVIPEHQYIIPDGEIFYKGKDILKMNTKEINQVRSGEISMIYQEPASALNPVFTIGQQMMDVVNYSKQGKGKNKAEQKEMVLQAIRDVFIPDPERIFDYYPNQLSGGMKQRICIAMAIMTQRDMMIADEPGTALDVTIQDQVHKTLNRLVEERNMSLIMITHSLGVARELTDSIHVMYAGMVVESAKTADVFKDTLHPYTVGLMEAVPRLGGGGIQSGIYGAIPDYQYPPNGCRFAPRCSRVTEQCQNCKPELKDVGGGHKVACFNL</sequence>
<dbReference type="AlphaFoldDB" id="A0A315ZSG4"/>
<evidence type="ECO:0000256" key="1">
    <source>
        <dbReference type="ARBA" id="ARBA00004202"/>
    </source>
</evidence>
<keyword evidence="5" id="KW-0547">Nucleotide-binding</keyword>
<gene>
    <name evidence="9" type="ORF">SAMN05216529_11142</name>
</gene>
<evidence type="ECO:0000256" key="2">
    <source>
        <dbReference type="ARBA" id="ARBA00005417"/>
    </source>
</evidence>
<dbReference type="InterPro" id="IPR017871">
    <property type="entry name" value="ABC_transporter-like_CS"/>
</dbReference>
<dbReference type="InterPro" id="IPR050388">
    <property type="entry name" value="ABC_Ni/Peptide_Import"/>
</dbReference>
<dbReference type="FunFam" id="3.40.50.300:FF:000016">
    <property type="entry name" value="Oligopeptide ABC transporter ATP-binding component"/>
    <property type="match status" value="1"/>
</dbReference>
<evidence type="ECO:0000313" key="9">
    <source>
        <dbReference type="EMBL" id="SUQ15257.1"/>
    </source>
</evidence>
<dbReference type="PANTHER" id="PTHR43297">
    <property type="entry name" value="OLIGOPEPTIDE TRANSPORT ATP-BINDING PROTEIN APPD"/>
    <property type="match status" value="1"/>
</dbReference>
<keyword evidence="6 9" id="KW-0067">ATP-binding</keyword>
<keyword evidence="3" id="KW-0813">Transport</keyword>
<dbReference type="PROSITE" id="PS50893">
    <property type="entry name" value="ABC_TRANSPORTER_2"/>
    <property type="match status" value="1"/>
</dbReference>
<dbReference type="GO" id="GO:0016887">
    <property type="term" value="F:ATP hydrolysis activity"/>
    <property type="evidence" value="ECO:0007669"/>
    <property type="project" value="InterPro"/>
</dbReference>